<reference evidence="1 2" key="1">
    <citation type="journal article" date="2018" name="Front. Plant Sci.">
        <title>Red Clover (Trifolium pratense) and Zigzag Clover (T. medium) - A Picture of Genomic Similarities and Differences.</title>
        <authorList>
            <person name="Dluhosova J."/>
            <person name="Istvanek J."/>
            <person name="Nedelnik J."/>
            <person name="Repkova J."/>
        </authorList>
    </citation>
    <scope>NUCLEOTIDE SEQUENCE [LARGE SCALE GENOMIC DNA]</scope>
    <source>
        <strain evidence="2">cv. 10/8</strain>
        <tissue evidence="1">Leaf</tissue>
    </source>
</reference>
<organism evidence="1 2">
    <name type="scientific">Trifolium medium</name>
    <dbReference type="NCBI Taxonomy" id="97028"/>
    <lineage>
        <taxon>Eukaryota</taxon>
        <taxon>Viridiplantae</taxon>
        <taxon>Streptophyta</taxon>
        <taxon>Embryophyta</taxon>
        <taxon>Tracheophyta</taxon>
        <taxon>Spermatophyta</taxon>
        <taxon>Magnoliopsida</taxon>
        <taxon>eudicotyledons</taxon>
        <taxon>Gunneridae</taxon>
        <taxon>Pentapetalae</taxon>
        <taxon>rosids</taxon>
        <taxon>fabids</taxon>
        <taxon>Fabales</taxon>
        <taxon>Fabaceae</taxon>
        <taxon>Papilionoideae</taxon>
        <taxon>50 kb inversion clade</taxon>
        <taxon>NPAAA clade</taxon>
        <taxon>Hologalegina</taxon>
        <taxon>IRL clade</taxon>
        <taxon>Trifolieae</taxon>
        <taxon>Trifolium</taxon>
    </lineage>
</organism>
<keyword evidence="2" id="KW-1185">Reference proteome</keyword>
<evidence type="ECO:0000313" key="2">
    <source>
        <dbReference type="Proteomes" id="UP000265520"/>
    </source>
</evidence>
<sequence length="54" mass="5885">CGVCAKVMMLCLKFTEEFTGLNSAAYISDGKLLVVLSVEDATLCSPLKIYPLVW</sequence>
<protein>
    <submittedName>
        <fullName evidence="1">Uncharacterized protein</fullName>
    </submittedName>
</protein>
<dbReference type="EMBL" id="LXQA010195386">
    <property type="protein sequence ID" value="MCI32419.1"/>
    <property type="molecule type" value="Genomic_DNA"/>
</dbReference>
<proteinExistence type="predicted"/>
<comment type="caution">
    <text evidence="1">The sequence shown here is derived from an EMBL/GenBank/DDBJ whole genome shotgun (WGS) entry which is preliminary data.</text>
</comment>
<evidence type="ECO:0000313" key="1">
    <source>
        <dbReference type="EMBL" id="MCI32419.1"/>
    </source>
</evidence>
<dbReference type="Proteomes" id="UP000265520">
    <property type="component" value="Unassembled WGS sequence"/>
</dbReference>
<dbReference type="AlphaFoldDB" id="A0A392R836"/>
<accession>A0A392R836</accession>
<feature type="non-terminal residue" evidence="1">
    <location>
        <position position="1"/>
    </location>
</feature>
<name>A0A392R836_9FABA</name>